<dbReference type="AlphaFoldDB" id="A0A1L3Q2D2"/>
<name>A0A1L3Q2D2_9EURY</name>
<dbReference type="Proteomes" id="UP000198669">
    <property type="component" value="Unassembled WGS sequence"/>
</dbReference>
<keyword evidence="4" id="KW-1185">Reference proteome</keyword>
<reference evidence="3 5" key="2">
    <citation type="submission" date="2016-10" db="EMBL/GenBank/DDBJ databases">
        <authorList>
            <person name="de Groot N.N."/>
        </authorList>
    </citation>
    <scope>NUCLEOTIDE SEQUENCE [LARGE SCALE GENOMIC DNA]</scope>
    <source>
        <strain evidence="3 5">Z-7982</strain>
    </source>
</reference>
<gene>
    <name evidence="1" type="ORF">BHR79_05710</name>
    <name evidence="2" type="ORF">EFE40_04540</name>
    <name evidence="3" type="ORF">SAMN04515625_1851</name>
</gene>
<dbReference type="RefSeq" id="WP_072561471.1">
    <property type="nucleotide sequence ID" value="NZ_CP017921.1"/>
</dbReference>
<reference evidence="2 6" key="3">
    <citation type="submission" date="2018-10" db="EMBL/GenBank/DDBJ databases">
        <title>Cultivation of a novel Methanohalophilus strain from Kebrit Deep of the Red Sea and a genomic comparison of members of the genus Methanohalophilus.</title>
        <authorList>
            <person name="Guan Y."/>
            <person name="Ngugi D.K."/>
            <person name="Stingl U."/>
        </authorList>
    </citation>
    <scope>NUCLEOTIDE SEQUENCE [LARGE SCALE GENOMIC DNA]</scope>
    <source>
        <strain evidence="2 6">DSM 3094</strain>
    </source>
</reference>
<proteinExistence type="predicted"/>
<dbReference type="GeneID" id="30583242"/>
<reference evidence="1 4" key="1">
    <citation type="submission" date="2016-10" db="EMBL/GenBank/DDBJ databases">
        <title>Methanohalophilus halophilus.</title>
        <authorList>
            <person name="L'haridon S."/>
        </authorList>
    </citation>
    <scope>NUCLEOTIDE SEQUENCE [LARGE SCALE GENOMIC DNA]</scope>
    <source>
        <strain evidence="1 4">Z-7982</strain>
    </source>
</reference>
<evidence type="ECO:0000313" key="1">
    <source>
        <dbReference type="EMBL" id="APH39034.1"/>
    </source>
</evidence>
<evidence type="ECO:0000313" key="4">
    <source>
        <dbReference type="Proteomes" id="UP000186879"/>
    </source>
</evidence>
<dbReference type="EMBL" id="FNMU01000006">
    <property type="protein sequence ID" value="SDW91046.1"/>
    <property type="molecule type" value="Genomic_DNA"/>
</dbReference>
<evidence type="ECO:0000313" key="2">
    <source>
        <dbReference type="EMBL" id="RNI09910.1"/>
    </source>
</evidence>
<dbReference type="KEGG" id="mhaz:BHR79_05710"/>
<dbReference type="STRING" id="2177.BHR79_05710"/>
<sequence>METCLICGETQDYKQYGNYNICTTCADVMEDVMGEFFLRTICNCSKPQSHETYFSYLNSTSKYISDYKKITSRSKKYERHISEKASDAIEKVEVPSKQRYFERMQAVVKWLEDNPAFYHYYFKKYYVCPACGASIFDRYSKEEVGDWIVISCSECGELIKKYFAPKTL</sequence>
<dbReference type="Proteomes" id="UP000186879">
    <property type="component" value="Chromosome"/>
</dbReference>
<evidence type="ECO:0000313" key="5">
    <source>
        <dbReference type="Proteomes" id="UP000198669"/>
    </source>
</evidence>
<evidence type="ECO:0000313" key="3">
    <source>
        <dbReference type="EMBL" id="SDW91046.1"/>
    </source>
</evidence>
<accession>A0A1L3Q2D2</accession>
<evidence type="ECO:0000313" key="6">
    <source>
        <dbReference type="Proteomes" id="UP000267921"/>
    </source>
</evidence>
<organism evidence="1 4">
    <name type="scientific">Methanohalophilus halophilus</name>
    <dbReference type="NCBI Taxonomy" id="2177"/>
    <lineage>
        <taxon>Archaea</taxon>
        <taxon>Methanobacteriati</taxon>
        <taxon>Methanobacteriota</taxon>
        <taxon>Stenosarchaea group</taxon>
        <taxon>Methanomicrobia</taxon>
        <taxon>Methanosarcinales</taxon>
        <taxon>Methanosarcinaceae</taxon>
        <taxon>Methanohalophilus</taxon>
    </lineage>
</organism>
<dbReference type="EMBL" id="CP017921">
    <property type="protein sequence ID" value="APH39034.1"/>
    <property type="molecule type" value="Genomic_DNA"/>
</dbReference>
<protein>
    <submittedName>
        <fullName evidence="1">Uncharacterized protein</fullName>
    </submittedName>
</protein>
<dbReference type="EMBL" id="RJJG01000003">
    <property type="protein sequence ID" value="RNI09910.1"/>
    <property type="molecule type" value="Genomic_DNA"/>
</dbReference>
<dbReference type="Proteomes" id="UP000267921">
    <property type="component" value="Unassembled WGS sequence"/>
</dbReference>
<dbReference type="OrthoDB" id="144961at2157"/>